<feature type="region of interest" description="Disordered" evidence="6">
    <location>
        <begin position="220"/>
        <end position="240"/>
    </location>
</feature>
<proteinExistence type="inferred from homology"/>
<dbReference type="InterPro" id="IPR010920">
    <property type="entry name" value="LSM_dom_sf"/>
</dbReference>
<dbReference type="OrthoDB" id="10248838at2759"/>
<name>A0A1L9SVH6_9EURO</name>
<dbReference type="InterPro" id="IPR001163">
    <property type="entry name" value="Sm_dom_euk/arc"/>
</dbReference>
<evidence type="ECO:0000256" key="2">
    <source>
        <dbReference type="ARBA" id="ARBA00022723"/>
    </source>
</evidence>
<dbReference type="GO" id="GO:0000398">
    <property type="term" value="P:mRNA splicing, via spliceosome"/>
    <property type="evidence" value="ECO:0007669"/>
    <property type="project" value="InterPro"/>
</dbReference>
<dbReference type="STRING" id="1073090.A0A1L9SVH6"/>
<evidence type="ECO:0000256" key="3">
    <source>
        <dbReference type="ARBA" id="ARBA00022833"/>
    </source>
</evidence>
<feature type="domain" description="Sm" evidence="8">
    <location>
        <begin position="251"/>
        <end position="324"/>
    </location>
</feature>
<evidence type="ECO:0000256" key="7">
    <source>
        <dbReference type="SAM" id="SignalP"/>
    </source>
</evidence>
<sequence>MLSLVLSAELEGVTALQPKDTPDEPYYYTFKVQCTSCREIHPNWVSFTRFEQHEISGSRGEANLVMKCKNCGRPGSASILAGPNAYQVDQDKRKGQKIIDMDCRGLEFTDFKPDGEWEAKGVESSTAFTAIDLVEGEWYDYDEKAGEEVSIKELKAQLHIFARRVSESASTSSRPPYLIQSTPAPAPSRPARSQSIFRKGESNLPAGRSRYLLGEPLSQSLHSGSSIPPSGVHHARDRPCSNNIMSFQPVNPRPFLQARVGSELIIRLKWGQTEYKGKLESIDSYMNVLLRDTEEFIDGKNTGTLGLVLIRCNNILWMGTADDVEMTDMALK</sequence>
<dbReference type="RefSeq" id="XP_022585634.1">
    <property type="nucleotide sequence ID" value="XM_022721229.1"/>
</dbReference>
<dbReference type="Pfam" id="PF05907">
    <property type="entry name" value="CXXC_Zn-b_euk"/>
    <property type="match status" value="1"/>
</dbReference>
<comment type="subunit">
    <text evidence="4">Component of the heptameric LSM1-LSM7 complex, which consists of LSM1, LSM2, LSM3, LSM4, LSM5, LSM6 and LSM7. Component of the heptameric LSM2-LSM8 complex, which consists of LSM2, LSM3, LSM4, LSM5, LSM6, LSM7 and LSM8. The LSm subunits form a seven-membered ring structure with a doughnut shape.</text>
</comment>
<accession>A0A1L9SVH6</accession>
<feature type="chain" id="PRO_5012092383" description="Sm protein F" evidence="7">
    <location>
        <begin position="16"/>
        <end position="332"/>
    </location>
</feature>
<organism evidence="9 10">
    <name type="scientific">Penicilliopsis zonata CBS 506.65</name>
    <dbReference type="NCBI Taxonomy" id="1073090"/>
    <lineage>
        <taxon>Eukaryota</taxon>
        <taxon>Fungi</taxon>
        <taxon>Dikarya</taxon>
        <taxon>Ascomycota</taxon>
        <taxon>Pezizomycotina</taxon>
        <taxon>Eurotiomycetes</taxon>
        <taxon>Eurotiomycetidae</taxon>
        <taxon>Eurotiales</taxon>
        <taxon>Aspergillaceae</taxon>
        <taxon>Penicilliopsis</taxon>
    </lineage>
</organism>
<evidence type="ECO:0000313" key="10">
    <source>
        <dbReference type="Proteomes" id="UP000184188"/>
    </source>
</evidence>
<evidence type="ECO:0000256" key="4">
    <source>
        <dbReference type="ARBA" id="ARBA00025892"/>
    </source>
</evidence>
<dbReference type="GeneID" id="34607694"/>
<evidence type="ECO:0000256" key="5">
    <source>
        <dbReference type="ARBA" id="ARBA00030144"/>
    </source>
</evidence>
<keyword evidence="10" id="KW-1185">Reference proteome</keyword>
<dbReference type="CDD" id="cd01722">
    <property type="entry name" value="Sm_F"/>
    <property type="match status" value="1"/>
</dbReference>
<evidence type="ECO:0000256" key="6">
    <source>
        <dbReference type="SAM" id="MobiDB-lite"/>
    </source>
</evidence>
<dbReference type="Pfam" id="PF01423">
    <property type="entry name" value="LSM"/>
    <property type="match status" value="1"/>
</dbReference>
<reference evidence="10" key="1">
    <citation type="journal article" date="2017" name="Genome Biol.">
        <title>Comparative genomics reveals high biological diversity and specific adaptations in the industrially and medically important fungal genus Aspergillus.</title>
        <authorList>
            <person name="de Vries R.P."/>
            <person name="Riley R."/>
            <person name="Wiebenga A."/>
            <person name="Aguilar-Osorio G."/>
            <person name="Amillis S."/>
            <person name="Uchima C.A."/>
            <person name="Anderluh G."/>
            <person name="Asadollahi M."/>
            <person name="Askin M."/>
            <person name="Barry K."/>
            <person name="Battaglia E."/>
            <person name="Bayram O."/>
            <person name="Benocci T."/>
            <person name="Braus-Stromeyer S.A."/>
            <person name="Caldana C."/>
            <person name="Canovas D."/>
            <person name="Cerqueira G.C."/>
            <person name="Chen F."/>
            <person name="Chen W."/>
            <person name="Choi C."/>
            <person name="Clum A."/>
            <person name="Dos Santos R.A."/>
            <person name="Damasio A.R."/>
            <person name="Diallinas G."/>
            <person name="Emri T."/>
            <person name="Fekete E."/>
            <person name="Flipphi M."/>
            <person name="Freyberg S."/>
            <person name="Gallo A."/>
            <person name="Gournas C."/>
            <person name="Habgood R."/>
            <person name="Hainaut M."/>
            <person name="Harispe M.L."/>
            <person name="Henrissat B."/>
            <person name="Hilden K.S."/>
            <person name="Hope R."/>
            <person name="Hossain A."/>
            <person name="Karabika E."/>
            <person name="Karaffa L."/>
            <person name="Karanyi Z."/>
            <person name="Krasevec N."/>
            <person name="Kuo A."/>
            <person name="Kusch H."/>
            <person name="LaButti K."/>
            <person name="Lagendijk E.L."/>
            <person name="Lapidus A."/>
            <person name="Levasseur A."/>
            <person name="Lindquist E."/>
            <person name="Lipzen A."/>
            <person name="Logrieco A.F."/>
            <person name="MacCabe A."/>
            <person name="Maekelae M.R."/>
            <person name="Malavazi I."/>
            <person name="Melin P."/>
            <person name="Meyer V."/>
            <person name="Mielnichuk N."/>
            <person name="Miskei M."/>
            <person name="Molnar A.P."/>
            <person name="Mule G."/>
            <person name="Ngan C.Y."/>
            <person name="Orejas M."/>
            <person name="Orosz E."/>
            <person name="Ouedraogo J.P."/>
            <person name="Overkamp K.M."/>
            <person name="Park H.-S."/>
            <person name="Perrone G."/>
            <person name="Piumi F."/>
            <person name="Punt P.J."/>
            <person name="Ram A.F."/>
            <person name="Ramon A."/>
            <person name="Rauscher S."/>
            <person name="Record E."/>
            <person name="Riano-Pachon D.M."/>
            <person name="Robert V."/>
            <person name="Roehrig J."/>
            <person name="Ruller R."/>
            <person name="Salamov A."/>
            <person name="Salih N.S."/>
            <person name="Samson R.A."/>
            <person name="Sandor E."/>
            <person name="Sanguinetti M."/>
            <person name="Schuetze T."/>
            <person name="Sepcic K."/>
            <person name="Shelest E."/>
            <person name="Sherlock G."/>
            <person name="Sophianopoulou V."/>
            <person name="Squina F.M."/>
            <person name="Sun H."/>
            <person name="Susca A."/>
            <person name="Todd R.B."/>
            <person name="Tsang A."/>
            <person name="Unkles S.E."/>
            <person name="van de Wiele N."/>
            <person name="van Rossen-Uffink D."/>
            <person name="Oliveira J.V."/>
            <person name="Vesth T.C."/>
            <person name="Visser J."/>
            <person name="Yu J.-H."/>
            <person name="Zhou M."/>
            <person name="Andersen M.R."/>
            <person name="Archer D.B."/>
            <person name="Baker S.E."/>
            <person name="Benoit I."/>
            <person name="Brakhage A.A."/>
            <person name="Braus G.H."/>
            <person name="Fischer R."/>
            <person name="Frisvad J.C."/>
            <person name="Goldman G.H."/>
            <person name="Houbraken J."/>
            <person name="Oakley B."/>
            <person name="Pocsi I."/>
            <person name="Scazzocchio C."/>
            <person name="Seiboth B."/>
            <person name="vanKuyk P.A."/>
            <person name="Wortman J."/>
            <person name="Dyer P.S."/>
            <person name="Grigoriev I.V."/>
        </authorList>
    </citation>
    <scope>NUCLEOTIDE SEQUENCE [LARGE SCALE GENOMIC DNA]</scope>
    <source>
        <strain evidence="10">CBS 506.65</strain>
    </source>
</reference>
<comment type="similarity">
    <text evidence="1">Belongs to the UPF0587 family.</text>
</comment>
<keyword evidence="7" id="KW-0732">Signal</keyword>
<dbReference type="SUPFAM" id="SSF141678">
    <property type="entry name" value="MAL13P1.257-like"/>
    <property type="match status" value="1"/>
</dbReference>
<dbReference type="InterPro" id="IPR047575">
    <property type="entry name" value="Sm"/>
</dbReference>
<dbReference type="SUPFAM" id="SSF50182">
    <property type="entry name" value="Sm-like ribonucleoproteins"/>
    <property type="match status" value="1"/>
</dbReference>
<gene>
    <name evidence="9" type="ORF">ASPZODRAFT_11969</name>
</gene>
<dbReference type="GO" id="GO:0005681">
    <property type="term" value="C:spliceosomal complex"/>
    <property type="evidence" value="ECO:0007669"/>
    <property type="project" value="InterPro"/>
</dbReference>
<dbReference type="FunFam" id="2.30.30.100:FF:000055">
    <property type="entry name" value="Probable small nuclear ribonucleoprotein F"/>
    <property type="match status" value="1"/>
</dbReference>
<keyword evidence="2" id="KW-0479">Metal-binding</keyword>
<dbReference type="PANTHER" id="PTHR12857">
    <property type="entry name" value="CXXC MOTIF CONTAINING ZINC BINDING PROTEIN"/>
    <property type="match status" value="1"/>
</dbReference>
<feature type="signal peptide" evidence="7">
    <location>
        <begin position="1"/>
        <end position="15"/>
    </location>
</feature>
<dbReference type="GO" id="GO:0008270">
    <property type="term" value="F:zinc ion binding"/>
    <property type="evidence" value="ECO:0007669"/>
    <property type="project" value="TreeGrafter"/>
</dbReference>
<dbReference type="InterPro" id="IPR034100">
    <property type="entry name" value="Sm_F"/>
</dbReference>
<dbReference type="InterPro" id="IPR008584">
    <property type="entry name" value="CXXC_Zn-binding_euk"/>
</dbReference>
<evidence type="ECO:0000313" key="9">
    <source>
        <dbReference type="EMBL" id="OJJ51124.1"/>
    </source>
</evidence>
<dbReference type="EMBL" id="KV878336">
    <property type="protein sequence ID" value="OJJ51124.1"/>
    <property type="molecule type" value="Genomic_DNA"/>
</dbReference>
<dbReference type="SMART" id="SM00651">
    <property type="entry name" value="Sm"/>
    <property type="match status" value="1"/>
</dbReference>
<dbReference type="VEuPathDB" id="FungiDB:ASPZODRAFT_11969"/>
<dbReference type="PANTHER" id="PTHR12857:SF0">
    <property type="entry name" value="CXXC MOTIF CONTAINING ZINC BINDING PROTEIN"/>
    <property type="match status" value="1"/>
</dbReference>
<evidence type="ECO:0000256" key="1">
    <source>
        <dbReference type="ARBA" id="ARBA00007818"/>
    </source>
</evidence>
<evidence type="ECO:0000259" key="8">
    <source>
        <dbReference type="PROSITE" id="PS52002"/>
    </source>
</evidence>
<dbReference type="Proteomes" id="UP000184188">
    <property type="component" value="Unassembled WGS sequence"/>
</dbReference>
<protein>
    <recommendedName>
        <fullName evidence="5">Sm protein F</fullName>
    </recommendedName>
</protein>
<dbReference type="GO" id="GO:0003723">
    <property type="term" value="F:RNA binding"/>
    <property type="evidence" value="ECO:0007669"/>
    <property type="project" value="InterPro"/>
</dbReference>
<keyword evidence="3" id="KW-0862">Zinc</keyword>
<dbReference type="Gene3D" id="2.30.30.100">
    <property type="match status" value="1"/>
</dbReference>
<dbReference type="AlphaFoldDB" id="A0A1L9SVH6"/>
<feature type="region of interest" description="Disordered" evidence="6">
    <location>
        <begin position="172"/>
        <end position="202"/>
    </location>
</feature>
<dbReference type="PROSITE" id="PS52002">
    <property type="entry name" value="SM"/>
    <property type="match status" value="1"/>
</dbReference>